<evidence type="ECO:0000256" key="9">
    <source>
        <dbReference type="RuleBase" id="RU004389"/>
    </source>
</evidence>
<dbReference type="InterPro" id="IPR013185">
    <property type="entry name" value="Transl_elong_KOW-like"/>
</dbReference>
<dbReference type="InterPro" id="IPR013852">
    <property type="entry name" value="Transl_elong_P/YeiP_CS"/>
</dbReference>
<dbReference type="InterPro" id="IPR014722">
    <property type="entry name" value="Rib_uL2_dom2"/>
</dbReference>
<organism evidence="12 13">
    <name type="scientific">Candidatus Curtissbacteria bacterium RIFCSPLOWO2_01_FULL_42_50</name>
    <dbReference type="NCBI Taxonomy" id="1797730"/>
    <lineage>
        <taxon>Bacteria</taxon>
        <taxon>Candidatus Curtissiibacteriota</taxon>
    </lineage>
</organism>
<dbReference type="InterPro" id="IPR012340">
    <property type="entry name" value="NA-bd_OB-fold"/>
</dbReference>
<dbReference type="SUPFAM" id="SSF50249">
    <property type="entry name" value="Nucleic acid-binding proteins"/>
    <property type="match status" value="2"/>
</dbReference>
<protein>
    <recommendedName>
        <fullName evidence="7 8">Elongation factor P</fullName>
        <shortName evidence="7">EF-P</shortName>
    </recommendedName>
</protein>
<dbReference type="InterPro" id="IPR020599">
    <property type="entry name" value="Transl_elong_fac_P/YeiP"/>
</dbReference>
<keyword evidence="4 7" id="KW-0963">Cytoplasm</keyword>
<feature type="domain" description="Elongation factor P C-terminal" evidence="10">
    <location>
        <begin position="129"/>
        <end position="184"/>
    </location>
</feature>
<dbReference type="HAMAP" id="MF_00141">
    <property type="entry name" value="EF_P"/>
    <property type="match status" value="1"/>
</dbReference>
<comment type="subcellular location">
    <subcellularLocation>
        <location evidence="1 7">Cytoplasm</location>
    </subcellularLocation>
</comment>
<evidence type="ECO:0000256" key="2">
    <source>
        <dbReference type="ARBA" id="ARBA00004815"/>
    </source>
</evidence>
<dbReference type="GO" id="GO:0005829">
    <property type="term" value="C:cytosol"/>
    <property type="evidence" value="ECO:0007669"/>
    <property type="project" value="UniProtKB-ARBA"/>
</dbReference>
<keyword evidence="5 7" id="KW-0251">Elongation factor</keyword>
<comment type="caution">
    <text evidence="12">The sequence shown here is derived from an EMBL/GenBank/DDBJ whole genome shotgun (WGS) entry which is preliminary data.</text>
</comment>
<dbReference type="EMBL" id="MFBT01000005">
    <property type="protein sequence ID" value="OGE00174.1"/>
    <property type="molecule type" value="Genomic_DNA"/>
</dbReference>
<dbReference type="PIRSF" id="PIRSF005901">
    <property type="entry name" value="EF-P"/>
    <property type="match status" value="1"/>
</dbReference>
<comment type="pathway">
    <text evidence="2 7">Protein biosynthesis; polypeptide chain elongation.</text>
</comment>
<evidence type="ECO:0000256" key="6">
    <source>
        <dbReference type="ARBA" id="ARBA00022917"/>
    </source>
</evidence>
<dbReference type="Gene3D" id="2.40.50.140">
    <property type="entry name" value="Nucleic acid-binding proteins"/>
    <property type="match status" value="2"/>
</dbReference>
<dbReference type="Pfam" id="PF01132">
    <property type="entry name" value="EFP"/>
    <property type="match status" value="1"/>
</dbReference>
<dbReference type="InterPro" id="IPR011768">
    <property type="entry name" value="Transl_elongation_fac_P"/>
</dbReference>
<comment type="similarity">
    <text evidence="3 7 9">Belongs to the elongation factor P family.</text>
</comment>
<dbReference type="InterPro" id="IPR008991">
    <property type="entry name" value="Translation_prot_SH3-like_sf"/>
</dbReference>
<keyword evidence="6 7" id="KW-0648">Protein biosynthesis</keyword>
<comment type="function">
    <text evidence="7">Involved in peptide bond synthesis. Stimulates efficient translation and peptide-bond synthesis on native or reconstituted 70S ribosomes in vitro. Probably functions indirectly by altering the affinity of the ribosome for aminoacyl-tRNA, thus increasing their reactivity as acceptors for peptidyl transferase.</text>
</comment>
<evidence type="ECO:0000313" key="12">
    <source>
        <dbReference type="EMBL" id="OGE00174.1"/>
    </source>
</evidence>
<evidence type="ECO:0000256" key="4">
    <source>
        <dbReference type="ARBA" id="ARBA00022490"/>
    </source>
</evidence>
<dbReference type="UniPathway" id="UPA00345"/>
<dbReference type="PANTHER" id="PTHR30053:SF12">
    <property type="entry name" value="ELONGATION FACTOR P (EF-P) FAMILY PROTEIN"/>
    <property type="match status" value="1"/>
</dbReference>
<gene>
    <name evidence="7" type="primary">efp</name>
    <name evidence="12" type="ORF">A3B54_02105</name>
</gene>
<dbReference type="Gene3D" id="2.30.30.30">
    <property type="match status" value="1"/>
</dbReference>
<dbReference type="PROSITE" id="PS01275">
    <property type="entry name" value="EFP"/>
    <property type="match status" value="1"/>
</dbReference>
<dbReference type="Pfam" id="PF08207">
    <property type="entry name" value="EFP_N"/>
    <property type="match status" value="1"/>
</dbReference>
<accession>A0A1F5H7M1</accession>
<evidence type="ECO:0000259" key="11">
    <source>
        <dbReference type="SMART" id="SM01185"/>
    </source>
</evidence>
<dbReference type="SMART" id="SM01185">
    <property type="entry name" value="EFP"/>
    <property type="match status" value="1"/>
</dbReference>
<evidence type="ECO:0000256" key="3">
    <source>
        <dbReference type="ARBA" id="ARBA00009479"/>
    </source>
</evidence>
<evidence type="ECO:0000313" key="13">
    <source>
        <dbReference type="Proteomes" id="UP000177039"/>
    </source>
</evidence>
<evidence type="ECO:0000256" key="8">
    <source>
        <dbReference type="NCBIfam" id="TIGR00038"/>
    </source>
</evidence>
<dbReference type="InterPro" id="IPR001059">
    <property type="entry name" value="Transl_elong_P/YeiP_cen"/>
</dbReference>
<feature type="domain" description="Translation elongation factor P/YeiP central" evidence="11">
    <location>
        <begin position="67"/>
        <end position="121"/>
    </location>
</feature>
<name>A0A1F5H7M1_9BACT</name>
<dbReference type="GO" id="GO:0043043">
    <property type="term" value="P:peptide biosynthetic process"/>
    <property type="evidence" value="ECO:0007669"/>
    <property type="project" value="InterPro"/>
</dbReference>
<proteinExistence type="inferred from homology"/>
<dbReference type="CDD" id="cd04470">
    <property type="entry name" value="S1_EF-P_repeat_1"/>
    <property type="match status" value="1"/>
</dbReference>
<dbReference type="FunFam" id="2.40.50.140:FF:000004">
    <property type="entry name" value="Elongation factor P"/>
    <property type="match status" value="1"/>
</dbReference>
<dbReference type="PANTHER" id="PTHR30053">
    <property type="entry name" value="ELONGATION FACTOR P"/>
    <property type="match status" value="1"/>
</dbReference>
<reference evidence="12 13" key="1">
    <citation type="journal article" date="2016" name="Nat. Commun.">
        <title>Thousands of microbial genomes shed light on interconnected biogeochemical processes in an aquifer system.</title>
        <authorList>
            <person name="Anantharaman K."/>
            <person name="Brown C.T."/>
            <person name="Hug L.A."/>
            <person name="Sharon I."/>
            <person name="Castelle C.J."/>
            <person name="Probst A.J."/>
            <person name="Thomas B.C."/>
            <person name="Singh A."/>
            <person name="Wilkins M.J."/>
            <person name="Karaoz U."/>
            <person name="Brodie E.L."/>
            <person name="Williams K.H."/>
            <person name="Hubbard S.S."/>
            <person name="Banfield J.F."/>
        </authorList>
    </citation>
    <scope>NUCLEOTIDE SEQUENCE [LARGE SCALE GENOMIC DNA]</scope>
</reference>
<dbReference type="Pfam" id="PF09285">
    <property type="entry name" value="Elong-fact-P_C"/>
    <property type="match status" value="1"/>
</dbReference>
<dbReference type="AlphaFoldDB" id="A0A1F5H7M1"/>
<sequence length="186" mass="20831">MISVTELRSGTAFEDRGEYFLVLSYEHIKMGRGSGTVKVKVKSLNTGSTIEKSFITGAKVADVNLARKKAQYLYRDDQGYHFMDTISYDQFNLADRLTGEYGPYLKEGIEIILFAVEDKPLYIEIPKILEYKVFQTGGAARGNTVGAAQKDAVLENGLVVKVPLFIKTDEVIRVDTRTGQYVERAK</sequence>
<evidence type="ECO:0000256" key="7">
    <source>
        <dbReference type="HAMAP-Rule" id="MF_00141"/>
    </source>
</evidence>
<dbReference type="SMART" id="SM00841">
    <property type="entry name" value="Elong-fact-P_C"/>
    <property type="match status" value="1"/>
</dbReference>
<dbReference type="GO" id="GO:0003746">
    <property type="term" value="F:translation elongation factor activity"/>
    <property type="evidence" value="ECO:0007669"/>
    <property type="project" value="UniProtKB-UniRule"/>
</dbReference>
<dbReference type="SUPFAM" id="SSF50104">
    <property type="entry name" value="Translation proteins SH3-like domain"/>
    <property type="match status" value="1"/>
</dbReference>
<evidence type="ECO:0000256" key="1">
    <source>
        <dbReference type="ARBA" id="ARBA00004496"/>
    </source>
</evidence>
<dbReference type="NCBIfam" id="NF001810">
    <property type="entry name" value="PRK00529.1"/>
    <property type="match status" value="1"/>
</dbReference>
<dbReference type="Proteomes" id="UP000177039">
    <property type="component" value="Unassembled WGS sequence"/>
</dbReference>
<evidence type="ECO:0000256" key="5">
    <source>
        <dbReference type="ARBA" id="ARBA00022768"/>
    </source>
</evidence>
<dbReference type="NCBIfam" id="TIGR00038">
    <property type="entry name" value="efp"/>
    <property type="match status" value="1"/>
</dbReference>
<dbReference type="InterPro" id="IPR015365">
    <property type="entry name" value="Elong-fact-P_C"/>
</dbReference>
<evidence type="ECO:0000259" key="10">
    <source>
        <dbReference type="SMART" id="SM00841"/>
    </source>
</evidence>
<dbReference type="CDD" id="cd05794">
    <property type="entry name" value="S1_EF-P_repeat_2"/>
    <property type="match status" value="1"/>
</dbReference>